<protein>
    <recommendedName>
        <fullName evidence="5">Mid2 domain-containing protein</fullName>
    </recommendedName>
</protein>
<keyword evidence="2" id="KW-0812">Transmembrane</keyword>
<proteinExistence type="predicted"/>
<organism evidence="3 4">
    <name type="scientific">Hortaea werneckii</name>
    <name type="common">Black yeast</name>
    <name type="synonym">Cladosporium werneckii</name>
    <dbReference type="NCBI Taxonomy" id="91943"/>
    <lineage>
        <taxon>Eukaryota</taxon>
        <taxon>Fungi</taxon>
        <taxon>Dikarya</taxon>
        <taxon>Ascomycota</taxon>
        <taxon>Pezizomycotina</taxon>
        <taxon>Dothideomycetes</taxon>
        <taxon>Dothideomycetidae</taxon>
        <taxon>Mycosphaerellales</taxon>
        <taxon>Teratosphaeriaceae</taxon>
        <taxon>Hortaea</taxon>
    </lineage>
</organism>
<feature type="compositionally biased region" description="Low complexity" evidence="1">
    <location>
        <begin position="135"/>
        <end position="150"/>
    </location>
</feature>
<feature type="compositionally biased region" description="Low complexity" evidence="1">
    <location>
        <begin position="86"/>
        <end position="101"/>
    </location>
</feature>
<dbReference type="AlphaFoldDB" id="A0A3M6WYC5"/>
<evidence type="ECO:0000313" key="4">
    <source>
        <dbReference type="Proteomes" id="UP000281245"/>
    </source>
</evidence>
<dbReference type="VEuPathDB" id="FungiDB:BTJ68_07788"/>
<feature type="transmembrane region" description="Helical" evidence="2">
    <location>
        <begin position="159"/>
        <end position="183"/>
    </location>
</feature>
<sequence length="316" mass="32923">MPPWAQESRMRIFHTAILFSYLATSAMAWIATVTEWVTLDSPATSSTAQTPSDVRIKAFSDSTTPTSPTVLATTTTPQSLSDIAGETPSSTPSPISSEPTSDLLQATSQSAQPLPIATTASAPEYGDYNAGSPGSGSEIDSDAGASGSSSSFSLSRGGMIAVIVVVAVVAVFGIASTTLFILAKRRQWNVRARLSRASRRLTGGRFGGGSATPRPPPPAASTNHRRVTVTAGRLKGGNTGGAAHKAHVPVDSAPMGSKPEKCGVRTQVSSHRDPRSVGGEGRDLEKGDVPRLVGGGRRGGRREGSWVRRLWGDGWK</sequence>
<reference evidence="3 4" key="1">
    <citation type="journal article" date="2018" name="BMC Genomics">
        <title>Genomic evidence for intraspecific hybridization in a clonal and extremely halotolerant yeast.</title>
        <authorList>
            <person name="Gostincar C."/>
            <person name="Stajich J.E."/>
            <person name="Zupancic J."/>
            <person name="Zalar P."/>
            <person name="Gunde-Cimerman N."/>
        </authorList>
    </citation>
    <scope>NUCLEOTIDE SEQUENCE [LARGE SCALE GENOMIC DNA]</scope>
    <source>
        <strain evidence="3 4">EXF-6656</strain>
    </source>
</reference>
<comment type="caution">
    <text evidence="3">The sequence shown here is derived from an EMBL/GenBank/DDBJ whole genome shotgun (WGS) entry which is preliminary data.</text>
</comment>
<feature type="region of interest" description="Disordered" evidence="1">
    <location>
        <begin position="56"/>
        <end position="101"/>
    </location>
</feature>
<accession>A0A3M6WYC5</accession>
<feature type="compositionally biased region" description="Low complexity" evidence="1">
    <location>
        <begin position="62"/>
        <end position="79"/>
    </location>
</feature>
<keyword evidence="2" id="KW-1133">Transmembrane helix</keyword>
<feature type="compositionally biased region" description="Basic and acidic residues" evidence="1">
    <location>
        <begin position="270"/>
        <end position="289"/>
    </location>
</feature>
<evidence type="ECO:0000313" key="3">
    <source>
        <dbReference type="EMBL" id="RMX83330.1"/>
    </source>
</evidence>
<name>A0A3M6WYC5_HORWE</name>
<feature type="region of interest" description="Disordered" evidence="1">
    <location>
        <begin position="201"/>
        <end position="304"/>
    </location>
</feature>
<dbReference type="OrthoDB" id="3942630at2759"/>
<dbReference type="EMBL" id="QWIJ01000360">
    <property type="protein sequence ID" value="RMX83330.1"/>
    <property type="molecule type" value="Genomic_DNA"/>
</dbReference>
<evidence type="ECO:0000256" key="2">
    <source>
        <dbReference type="SAM" id="Phobius"/>
    </source>
</evidence>
<gene>
    <name evidence="3" type="ORF">D0869_05387</name>
</gene>
<feature type="transmembrane region" description="Helical" evidence="2">
    <location>
        <begin position="12"/>
        <end position="31"/>
    </location>
</feature>
<dbReference type="Proteomes" id="UP000281245">
    <property type="component" value="Unassembled WGS sequence"/>
</dbReference>
<evidence type="ECO:0000256" key="1">
    <source>
        <dbReference type="SAM" id="MobiDB-lite"/>
    </source>
</evidence>
<evidence type="ECO:0008006" key="5">
    <source>
        <dbReference type="Google" id="ProtNLM"/>
    </source>
</evidence>
<keyword evidence="2" id="KW-0472">Membrane</keyword>
<feature type="region of interest" description="Disordered" evidence="1">
    <location>
        <begin position="121"/>
        <end position="150"/>
    </location>
</feature>